<dbReference type="Pfam" id="PF00854">
    <property type="entry name" value="PTR2"/>
    <property type="match status" value="2"/>
</dbReference>
<keyword evidence="4 6" id="KW-1133">Transmembrane helix</keyword>
<gene>
    <name evidence="7" type="primary">pepT2</name>
    <name evidence="7" type="ORF">HAHE_30550</name>
</gene>
<evidence type="ECO:0000313" key="7">
    <source>
        <dbReference type="EMBL" id="BCX49147.1"/>
    </source>
</evidence>
<dbReference type="SUPFAM" id="SSF103473">
    <property type="entry name" value="MFS general substrate transporter"/>
    <property type="match status" value="1"/>
</dbReference>
<accession>A0ABN6H970</accession>
<evidence type="ECO:0000256" key="1">
    <source>
        <dbReference type="ARBA" id="ARBA00004141"/>
    </source>
</evidence>
<evidence type="ECO:0000256" key="3">
    <source>
        <dbReference type="ARBA" id="ARBA00022692"/>
    </source>
</evidence>
<dbReference type="InterPro" id="IPR018456">
    <property type="entry name" value="PTR2_symporter_CS"/>
</dbReference>
<feature type="transmembrane region" description="Helical" evidence="6">
    <location>
        <begin position="68"/>
        <end position="87"/>
    </location>
</feature>
<feature type="transmembrane region" description="Helical" evidence="6">
    <location>
        <begin position="187"/>
        <end position="206"/>
    </location>
</feature>
<comment type="subcellular location">
    <subcellularLocation>
        <location evidence="1">Membrane</location>
        <topology evidence="1">Multi-pass membrane protein</topology>
    </subcellularLocation>
</comment>
<feature type="transmembrane region" description="Helical" evidence="6">
    <location>
        <begin position="347"/>
        <end position="369"/>
    </location>
</feature>
<dbReference type="InterPro" id="IPR036259">
    <property type="entry name" value="MFS_trans_sf"/>
</dbReference>
<evidence type="ECO:0000256" key="6">
    <source>
        <dbReference type="SAM" id="Phobius"/>
    </source>
</evidence>
<dbReference type="RefSeq" id="WP_338685619.1">
    <property type="nucleotide sequence ID" value="NZ_AP024702.1"/>
</dbReference>
<feature type="transmembrane region" description="Helical" evidence="6">
    <location>
        <begin position="160"/>
        <end position="181"/>
    </location>
</feature>
<comment type="similarity">
    <text evidence="2">Belongs to the major facilitator superfamily. Proton-dependent oligopeptide transporter (POT/PTR) (TC 2.A.17) family.</text>
</comment>
<evidence type="ECO:0000256" key="4">
    <source>
        <dbReference type="ARBA" id="ARBA00022989"/>
    </source>
</evidence>
<name>A0ABN6H970_9BACT</name>
<feature type="transmembrane region" description="Helical" evidence="6">
    <location>
        <begin position="603"/>
        <end position="622"/>
    </location>
</feature>
<proteinExistence type="inferred from homology"/>
<organism evidence="7 8">
    <name type="scientific">Haloferula helveola</name>
    <dbReference type="NCBI Taxonomy" id="490095"/>
    <lineage>
        <taxon>Bacteria</taxon>
        <taxon>Pseudomonadati</taxon>
        <taxon>Verrucomicrobiota</taxon>
        <taxon>Verrucomicrobiia</taxon>
        <taxon>Verrucomicrobiales</taxon>
        <taxon>Verrucomicrobiaceae</taxon>
        <taxon>Haloferula</taxon>
    </lineage>
</organism>
<feature type="transmembrane region" description="Helical" evidence="6">
    <location>
        <begin position="282"/>
        <end position="302"/>
    </location>
</feature>
<dbReference type="InterPro" id="IPR000109">
    <property type="entry name" value="POT_fam"/>
</dbReference>
<keyword evidence="8" id="KW-1185">Reference proteome</keyword>
<evidence type="ECO:0000256" key="5">
    <source>
        <dbReference type="ARBA" id="ARBA00023136"/>
    </source>
</evidence>
<dbReference type="EMBL" id="AP024702">
    <property type="protein sequence ID" value="BCX49147.1"/>
    <property type="molecule type" value="Genomic_DNA"/>
</dbReference>
<feature type="transmembrane region" description="Helical" evidence="6">
    <location>
        <begin position="226"/>
        <end position="251"/>
    </location>
</feature>
<sequence>MAYRTSPADLEGMPPGVPHIIGNEAAERFSFYGMKAVLAVFMANYLHYMDDRVGTAMSSAEATENVHIFNAFVYLTPFLGAFLSDILLGKYRTIILLSIVYCAGHAALALMGTSGSSAWWMFAGLGLIALGSGGIKPCVSAHVGDQFGSKNAHLLPRIFNWFYFSINIGAAVSMVLTPWLLEWYGPHWAFGVPGVLMAIATVVFWMGRHRFIHVPPAGLRFFKEMFAEGGILVLLKLVPLYLFVAVFWALFDQTGSTWIFQAQDMDREFLGHNWLPSQIQSINSVFVLTFIPIFTYVIYPLVGRVWKLTPLRKIGLGLFVMAGSFALVALVQQWIDGGQRPNIGWQVMAYALLTAAEIMVSIVALEFAYTQAPKTMKSLVMCFYLGAVSVGNFLVAGINHYIQIPSAAQEQLDQAIEGLPADWRDSPRSVALAGHDGLTGTDDDFMAQLEEGTLVELELPKSAAFDTLLRRLRDLTADGEPLPTPEDFAEEIGESAGEDPWGNPIRYELLNSRTARLISDGPDGESNTRWDIGYRVSIPEPAPPEEESWADALHPDEPWLERRKRELGVGEESAEAAEDDSPLEEETFVGGQSKMHGAPYFRFFTWLMLGTAIAFIPFALVYRPRTYLQD</sequence>
<keyword evidence="3 6" id="KW-0812">Transmembrane</keyword>
<dbReference type="PANTHER" id="PTHR11654">
    <property type="entry name" value="OLIGOPEPTIDE TRANSPORTER-RELATED"/>
    <property type="match status" value="1"/>
</dbReference>
<dbReference type="PROSITE" id="PS01022">
    <property type="entry name" value="PTR2_1"/>
    <property type="match status" value="1"/>
</dbReference>
<feature type="transmembrane region" description="Helical" evidence="6">
    <location>
        <begin position="94"/>
        <end position="112"/>
    </location>
</feature>
<dbReference type="Gene3D" id="1.20.1250.20">
    <property type="entry name" value="MFS general substrate transporter like domains"/>
    <property type="match status" value="2"/>
</dbReference>
<feature type="transmembrane region" description="Helical" evidence="6">
    <location>
        <begin position="118"/>
        <end position="139"/>
    </location>
</feature>
<evidence type="ECO:0000256" key="2">
    <source>
        <dbReference type="ARBA" id="ARBA00005982"/>
    </source>
</evidence>
<protein>
    <submittedName>
        <fullName evidence="7">MFS transporter</fullName>
    </submittedName>
</protein>
<dbReference type="CDD" id="cd17347">
    <property type="entry name" value="MFS_SLC15A1_2_like"/>
    <property type="match status" value="1"/>
</dbReference>
<feature type="transmembrane region" description="Helical" evidence="6">
    <location>
        <begin position="314"/>
        <end position="335"/>
    </location>
</feature>
<dbReference type="Proteomes" id="UP001374893">
    <property type="component" value="Chromosome"/>
</dbReference>
<feature type="transmembrane region" description="Helical" evidence="6">
    <location>
        <begin position="381"/>
        <end position="402"/>
    </location>
</feature>
<keyword evidence="5 6" id="KW-0472">Membrane</keyword>
<feature type="transmembrane region" description="Helical" evidence="6">
    <location>
        <begin position="29"/>
        <end position="48"/>
    </location>
</feature>
<evidence type="ECO:0000313" key="8">
    <source>
        <dbReference type="Proteomes" id="UP001374893"/>
    </source>
</evidence>
<reference evidence="7 8" key="1">
    <citation type="submission" date="2021-06" db="EMBL/GenBank/DDBJ databases">
        <title>Complete genome of Haloferula helveola possessing various polysaccharide degrading enzymes.</title>
        <authorList>
            <person name="Takami H."/>
            <person name="Huang C."/>
            <person name="Hamasaki K."/>
        </authorList>
    </citation>
    <scope>NUCLEOTIDE SEQUENCE [LARGE SCALE GENOMIC DNA]</scope>
    <source>
        <strain evidence="7 8">CN-1</strain>
    </source>
</reference>